<evidence type="ECO:0000256" key="4">
    <source>
        <dbReference type="ARBA" id="ARBA00023002"/>
    </source>
</evidence>
<dbReference type="Gene3D" id="3.30.465.10">
    <property type="match status" value="1"/>
</dbReference>
<keyword evidence="2" id="KW-0285">Flavoprotein</keyword>
<comment type="caution">
    <text evidence="6">The sequence shown here is derived from an EMBL/GenBank/DDBJ whole genome shotgun (WGS) entry which is preliminary data.</text>
</comment>
<evidence type="ECO:0000313" key="6">
    <source>
        <dbReference type="EMBL" id="TRX97565.1"/>
    </source>
</evidence>
<comment type="similarity">
    <text evidence="1">Belongs to the oxygen-dependent FAD-linked oxidoreductase family.</text>
</comment>
<evidence type="ECO:0000256" key="3">
    <source>
        <dbReference type="ARBA" id="ARBA00022827"/>
    </source>
</evidence>
<dbReference type="PANTHER" id="PTHR42973:SF13">
    <property type="entry name" value="FAD-BINDING PCMH-TYPE DOMAIN-CONTAINING PROTEIN"/>
    <property type="match status" value="1"/>
</dbReference>
<evidence type="ECO:0000313" key="7">
    <source>
        <dbReference type="Proteomes" id="UP000319160"/>
    </source>
</evidence>
<dbReference type="InterPro" id="IPR016169">
    <property type="entry name" value="FAD-bd_PCMH_sub2"/>
</dbReference>
<name>A0A553IBJ0_9PEZI</name>
<dbReference type="STRING" id="2512241.A0A553IBJ0"/>
<dbReference type="AlphaFoldDB" id="A0A553IBJ0"/>
<keyword evidence="7" id="KW-1185">Reference proteome</keyword>
<dbReference type="InterPro" id="IPR036318">
    <property type="entry name" value="FAD-bd_PCMH-like_sf"/>
</dbReference>
<dbReference type="Proteomes" id="UP000319160">
    <property type="component" value="Unassembled WGS sequence"/>
</dbReference>
<organism evidence="6 7">
    <name type="scientific">Xylaria flabelliformis</name>
    <dbReference type="NCBI Taxonomy" id="2512241"/>
    <lineage>
        <taxon>Eukaryota</taxon>
        <taxon>Fungi</taxon>
        <taxon>Dikarya</taxon>
        <taxon>Ascomycota</taxon>
        <taxon>Pezizomycotina</taxon>
        <taxon>Sordariomycetes</taxon>
        <taxon>Xylariomycetidae</taxon>
        <taxon>Xylariales</taxon>
        <taxon>Xylariaceae</taxon>
        <taxon>Xylaria</taxon>
    </lineage>
</organism>
<gene>
    <name evidence="6" type="ORF">FHL15_001320</name>
</gene>
<dbReference type="EMBL" id="VFLP01000005">
    <property type="protein sequence ID" value="TRX97565.1"/>
    <property type="molecule type" value="Genomic_DNA"/>
</dbReference>
<dbReference type="PROSITE" id="PS51387">
    <property type="entry name" value="FAD_PCMH"/>
    <property type="match status" value="1"/>
</dbReference>
<dbReference type="InterPro" id="IPR006094">
    <property type="entry name" value="Oxid_FAD_bind_N"/>
</dbReference>
<dbReference type="Pfam" id="PF01565">
    <property type="entry name" value="FAD_binding_4"/>
    <property type="match status" value="1"/>
</dbReference>
<evidence type="ECO:0000256" key="1">
    <source>
        <dbReference type="ARBA" id="ARBA00005466"/>
    </source>
</evidence>
<protein>
    <recommendedName>
        <fullName evidence="5">FAD-binding PCMH-type domain-containing protein</fullName>
    </recommendedName>
</protein>
<reference evidence="7" key="1">
    <citation type="submission" date="2019-06" db="EMBL/GenBank/DDBJ databases">
        <title>Draft genome sequence of the griseofulvin-producing fungus Xylaria cubensis strain G536.</title>
        <authorList>
            <person name="Mead M.E."/>
            <person name="Raja H.A."/>
            <person name="Steenwyk J.L."/>
            <person name="Knowles S.L."/>
            <person name="Oberlies N.H."/>
            <person name="Rokas A."/>
        </authorList>
    </citation>
    <scope>NUCLEOTIDE SEQUENCE [LARGE SCALE GENOMIC DNA]</scope>
    <source>
        <strain evidence="7">G536</strain>
    </source>
</reference>
<feature type="domain" description="FAD-binding PCMH-type" evidence="5">
    <location>
        <begin position="128"/>
        <end position="299"/>
    </location>
</feature>
<evidence type="ECO:0000259" key="5">
    <source>
        <dbReference type="PROSITE" id="PS51387"/>
    </source>
</evidence>
<dbReference type="InterPro" id="IPR016166">
    <property type="entry name" value="FAD-bd_PCMH"/>
</dbReference>
<dbReference type="InterPro" id="IPR050416">
    <property type="entry name" value="FAD-linked_Oxidoreductase"/>
</dbReference>
<dbReference type="SUPFAM" id="SSF56176">
    <property type="entry name" value="FAD-binding/transporter-associated domain-like"/>
    <property type="match status" value="1"/>
</dbReference>
<accession>A0A553IBJ0</accession>
<dbReference type="PANTHER" id="PTHR42973">
    <property type="entry name" value="BINDING OXIDOREDUCTASE, PUTATIVE (AFU_ORTHOLOGUE AFUA_1G17690)-RELATED"/>
    <property type="match status" value="1"/>
</dbReference>
<dbReference type="GO" id="GO:0071949">
    <property type="term" value="F:FAD binding"/>
    <property type="evidence" value="ECO:0007669"/>
    <property type="project" value="InterPro"/>
</dbReference>
<evidence type="ECO:0000256" key="2">
    <source>
        <dbReference type="ARBA" id="ARBA00022630"/>
    </source>
</evidence>
<sequence length="579" mass="63475">MHSLPKCNSLATDTAGSPTARNTIGSATRNSRWFTYYVTVLRSGLKGSVVFYDIQNRGSRCNRDERMPGLRERIPAMRAALLLLLLHITLCVADTCSTLAKNTNIEVAYPLSLDYISEQQEYWSSSCIALKPSCILFPTSAAEVSVIIQTINQGDESFAIKSGGHNPNNYFSSVDGGPLISTARLNEAILDSNTGVLRMGPGNRLDDIAAKLQGSGWTFVGGRIGNTGTGGLILGGGLSYMSAQYGWAASSALEYEVVLANGTIITASDTENADLAKALRGGGNNFGIVTTYTLQTYRQGNIWGGNVIFLHDDKVASNLLRAVRDFTEYNTDDRAAVIVTAERSTGLVIPELIDIELLDTWILFLFYDGPTPPADLFKNFTEAGVPILNLAKTRTYSELIGGSNWVVVKGSVVTIGTETIPMPSSQDSQTVMEGIHAHWRDVSAATLLEPGGIASIAYQPFPRSIARQAKARAPDLIDADEDADRLILELNYSFIPQWDYTKMANTLEATYTGIRERVSGWQEEGILSDVYLPVFMNYGFYRQDYWGRIRPESRAFAQQVSAKYDPDEFFKNRTGGWKP</sequence>
<keyword evidence="3" id="KW-0274">FAD</keyword>
<dbReference type="OrthoDB" id="2151789at2759"/>
<dbReference type="GO" id="GO:0016491">
    <property type="term" value="F:oxidoreductase activity"/>
    <property type="evidence" value="ECO:0007669"/>
    <property type="project" value="UniProtKB-KW"/>
</dbReference>
<proteinExistence type="inferred from homology"/>
<keyword evidence="4" id="KW-0560">Oxidoreductase</keyword>